<reference evidence="13" key="1">
    <citation type="submission" date="2013-04" db="EMBL/GenBank/DDBJ databases">
        <authorList>
            <person name="Qu J."/>
            <person name="Murali S.C."/>
            <person name="Bandaranaike D."/>
            <person name="Bellair M."/>
            <person name="Blankenburg K."/>
            <person name="Chao H."/>
            <person name="Dinh H."/>
            <person name="Doddapaneni H."/>
            <person name="Downs B."/>
            <person name="Dugan-Rocha S."/>
            <person name="Elkadiri S."/>
            <person name="Gnanaolivu R.D."/>
            <person name="Hernandez B."/>
            <person name="Javaid M."/>
            <person name="Jayaseelan J.C."/>
            <person name="Lee S."/>
            <person name="Li M."/>
            <person name="Ming W."/>
            <person name="Munidasa M."/>
            <person name="Muniz J."/>
            <person name="Nguyen L."/>
            <person name="Ongeri F."/>
            <person name="Osuji N."/>
            <person name="Pu L.-L."/>
            <person name="Puazo M."/>
            <person name="Qu C."/>
            <person name="Quiroz J."/>
            <person name="Raj R."/>
            <person name="Weissenberger G."/>
            <person name="Xin Y."/>
            <person name="Zou X."/>
            <person name="Han Y."/>
            <person name="Richards S."/>
            <person name="Worley K."/>
            <person name="Muzny D."/>
            <person name="Gibbs R."/>
        </authorList>
    </citation>
    <scope>NUCLEOTIDE SEQUENCE</scope>
    <source>
        <strain evidence="13">Sampled in the wild</strain>
    </source>
</reference>
<feature type="transmembrane region" description="Helical" evidence="12">
    <location>
        <begin position="191"/>
        <end position="211"/>
    </location>
</feature>
<dbReference type="GO" id="GO:0005886">
    <property type="term" value="C:plasma membrane"/>
    <property type="evidence" value="ECO:0007669"/>
    <property type="project" value="UniProtKB-SubCell"/>
</dbReference>
<dbReference type="InterPro" id="IPR038377">
    <property type="entry name" value="Na/Glc_symporter_sf"/>
</dbReference>
<dbReference type="CDD" id="cd11492">
    <property type="entry name" value="SLC5sbd_NIS-SMVT"/>
    <property type="match status" value="1"/>
</dbReference>
<dbReference type="EMBL" id="KZ308211">
    <property type="protein sequence ID" value="KAG8224740.1"/>
    <property type="molecule type" value="Genomic_DNA"/>
</dbReference>
<dbReference type="Proteomes" id="UP000792457">
    <property type="component" value="Unassembled WGS sequence"/>
</dbReference>
<dbReference type="PANTHER" id="PTHR42985:SF39">
    <property type="entry name" value="GH10366P"/>
    <property type="match status" value="1"/>
</dbReference>
<dbReference type="PROSITE" id="PS50283">
    <property type="entry name" value="NA_SOLUT_SYMP_3"/>
    <property type="match status" value="2"/>
</dbReference>
<keyword evidence="6 12" id="KW-1133">Transmembrane helix</keyword>
<keyword evidence="10" id="KW-0739">Sodium transport</keyword>
<dbReference type="Pfam" id="PF00474">
    <property type="entry name" value="SSF"/>
    <property type="match status" value="2"/>
</dbReference>
<feature type="transmembrane region" description="Helical" evidence="12">
    <location>
        <begin position="83"/>
        <end position="102"/>
    </location>
</feature>
<evidence type="ECO:0000256" key="3">
    <source>
        <dbReference type="ARBA" id="ARBA00022448"/>
    </source>
</evidence>
<evidence type="ECO:0000256" key="8">
    <source>
        <dbReference type="ARBA" id="ARBA00023065"/>
    </source>
</evidence>
<keyword evidence="5 12" id="KW-0812">Transmembrane</keyword>
<dbReference type="GO" id="GO:0006814">
    <property type="term" value="P:sodium ion transport"/>
    <property type="evidence" value="ECO:0007669"/>
    <property type="project" value="UniProtKB-KW"/>
</dbReference>
<reference evidence="13" key="2">
    <citation type="submission" date="2017-10" db="EMBL/GenBank/DDBJ databases">
        <title>Ladona fulva Genome sequencing and assembly.</title>
        <authorList>
            <person name="Murali S."/>
            <person name="Richards S."/>
            <person name="Bandaranaike D."/>
            <person name="Bellair M."/>
            <person name="Blankenburg K."/>
            <person name="Chao H."/>
            <person name="Dinh H."/>
            <person name="Doddapaneni H."/>
            <person name="Dugan-Rocha S."/>
            <person name="Elkadiri S."/>
            <person name="Gnanaolivu R."/>
            <person name="Hernandez B."/>
            <person name="Skinner E."/>
            <person name="Javaid M."/>
            <person name="Lee S."/>
            <person name="Li M."/>
            <person name="Ming W."/>
            <person name="Munidasa M."/>
            <person name="Muniz J."/>
            <person name="Nguyen L."/>
            <person name="Hughes D."/>
            <person name="Osuji N."/>
            <person name="Pu L.-L."/>
            <person name="Puazo M."/>
            <person name="Qu C."/>
            <person name="Quiroz J."/>
            <person name="Raj R."/>
            <person name="Weissenberger G."/>
            <person name="Xin Y."/>
            <person name="Zou X."/>
            <person name="Han Y."/>
            <person name="Worley K."/>
            <person name="Muzny D."/>
            <person name="Gibbs R."/>
        </authorList>
    </citation>
    <scope>NUCLEOTIDE SEQUENCE</scope>
    <source>
        <strain evidence="13">Sampled in the wild</strain>
    </source>
</reference>
<evidence type="ECO:0000256" key="1">
    <source>
        <dbReference type="ARBA" id="ARBA00004651"/>
    </source>
</evidence>
<keyword evidence="7" id="KW-0915">Sodium</keyword>
<evidence type="ECO:0000256" key="12">
    <source>
        <dbReference type="SAM" id="Phobius"/>
    </source>
</evidence>
<feature type="transmembrane region" description="Helical" evidence="12">
    <location>
        <begin position="258"/>
        <end position="281"/>
    </location>
</feature>
<evidence type="ECO:0000256" key="9">
    <source>
        <dbReference type="ARBA" id="ARBA00023136"/>
    </source>
</evidence>
<feature type="transmembrane region" description="Helical" evidence="12">
    <location>
        <begin position="114"/>
        <end position="135"/>
    </location>
</feature>
<keyword evidence="9 12" id="KW-0472">Membrane</keyword>
<feature type="transmembrane region" description="Helical" evidence="12">
    <location>
        <begin position="352"/>
        <end position="374"/>
    </location>
</feature>
<feature type="transmembrane region" description="Helical" evidence="12">
    <location>
        <begin position="293"/>
        <end position="313"/>
    </location>
</feature>
<evidence type="ECO:0000256" key="6">
    <source>
        <dbReference type="ARBA" id="ARBA00022989"/>
    </source>
</evidence>
<dbReference type="PANTHER" id="PTHR42985">
    <property type="entry name" value="SODIUM-COUPLED MONOCARBOXYLATE TRANSPORTER"/>
    <property type="match status" value="1"/>
</dbReference>
<evidence type="ECO:0008006" key="15">
    <source>
        <dbReference type="Google" id="ProtNLM"/>
    </source>
</evidence>
<dbReference type="InterPro" id="IPR051163">
    <property type="entry name" value="Sodium:Solute_Symporter_SSF"/>
</dbReference>
<evidence type="ECO:0000256" key="4">
    <source>
        <dbReference type="ARBA" id="ARBA00022475"/>
    </source>
</evidence>
<dbReference type="InterPro" id="IPR001734">
    <property type="entry name" value="Na/solute_symporter"/>
</dbReference>
<name>A0A8K0JXY2_LADFU</name>
<comment type="subcellular location">
    <subcellularLocation>
        <location evidence="1">Cell membrane</location>
        <topology evidence="1">Multi-pass membrane protein</topology>
    </subcellularLocation>
</comment>
<evidence type="ECO:0000313" key="13">
    <source>
        <dbReference type="EMBL" id="KAG8224740.1"/>
    </source>
</evidence>
<keyword evidence="3" id="KW-0813">Transport</keyword>
<evidence type="ECO:0000313" key="14">
    <source>
        <dbReference type="Proteomes" id="UP000792457"/>
    </source>
</evidence>
<dbReference type="OrthoDB" id="6132759at2759"/>
<feature type="transmembrane region" description="Helical" evidence="12">
    <location>
        <begin position="434"/>
        <end position="455"/>
    </location>
</feature>
<comment type="caution">
    <text evidence="13">The sequence shown here is derived from an EMBL/GenBank/DDBJ whole genome shotgun (WGS) entry which is preliminary data.</text>
</comment>
<feature type="transmembrane region" description="Helical" evidence="12">
    <location>
        <begin position="223"/>
        <end position="246"/>
    </location>
</feature>
<comment type="similarity">
    <text evidence="2 11">Belongs to the sodium:solute symporter (SSF) (TC 2.A.21) family.</text>
</comment>
<evidence type="ECO:0000256" key="5">
    <source>
        <dbReference type="ARBA" id="ARBA00022692"/>
    </source>
</evidence>
<accession>A0A8K0JXY2</accession>
<dbReference type="GO" id="GO:0015293">
    <property type="term" value="F:symporter activity"/>
    <property type="evidence" value="ECO:0007669"/>
    <property type="project" value="TreeGrafter"/>
</dbReference>
<organism evidence="13 14">
    <name type="scientific">Ladona fulva</name>
    <name type="common">Scarce chaser dragonfly</name>
    <name type="synonym">Libellula fulva</name>
    <dbReference type="NCBI Taxonomy" id="123851"/>
    <lineage>
        <taxon>Eukaryota</taxon>
        <taxon>Metazoa</taxon>
        <taxon>Ecdysozoa</taxon>
        <taxon>Arthropoda</taxon>
        <taxon>Hexapoda</taxon>
        <taxon>Insecta</taxon>
        <taxon>Pterygota</taxon>
        <taxon>Palaeoptera</taxon>
        <taxon>Odonata</taxon>
        <taxon>Epiprocta</taxon>
        <taxon>Anisoptera</taxon>
        <taxon>Libelluloidea</taxon>
        <taxon>Libellulidae</taxon>
        <taxon>Ladona</taxon>
    </lineage>
</organism>
<protein>
    <recommendedName>
        <fullName evidence="15">Sodium-coupled monocarboxylate transporter 1</fullName>
    </recommendedName>
</protein>
<evidence type="ECO:0000256" key="2">
    <source>
        <dbReference type="ARBA" id="ARBA00006434"/>
    </source>
</evidence>
<evidence type="ECO:0000256" key="10">
    <source>
        <dbReference type="ARBA" id="ARBA00023201"/>
    </source>
</evidence>
<feature type="transmembrane region" description="Helical" evidence="12">
    <location>
        <begin position="156"/>
        <end position="179"/>
    </location>
</feature>
<keyword evidence="14" id="KW-1185">Reference proteome</keyword>
<feature type="transmembrane region" description="Helical" evidence="12">
    <location>
        <begin position="319"/>
        <end position="340"/>
    </location>
</feature>
<feature type="transmembrane region" description="Helical" evidence="12">
    <location>
        <begin position="43"/>
        <end position="62"/>
    </location>
</feature>
<proteinExistence type="inferred from homology"/>
<evidence type="ECO:0000256" key="11">
    <source>
        <dbReference type="RuleBase" id="RU362091"/>
    </source>
</evidence>
<sequence length="551" mass="61052">MVQNMAVSNFVHPTTQREDLLLLTPIQEVFQEKINNTFGWFDYILFCGMLVVSAIIGIYFAFFAKQKQNTTSEYLMGGKSMGLFPVAMSLIASWVSGITLLGMPAEIYTFGTQFWTGIIGIFLSTTAAGLFYIPVIHHLQLTSSYEYLAMRFDYRVRTLGSALFLISHLLYIPIVIYLPALAFSQVSGVNLHLVTPLVSLVCIFYTSLGGLKAVVWTDAIQMIMMFGASIVVVIIGTIAIGGPSVVMERSHQSGRIEFFNTMSTGLNAMSGVIYEDFILPCLKNKPSEERASFSMKVMCVLLGIFCVGMVFMVEKLGAVIQVSASFAGITSGPLLALFTLGMFFRWTNAKGALSGGIFGLVVMGWIVFSSQYAISSGQIKLPVKPMNTSGCENLGNHIETLSPVTESIFHSLTSTPATTEEEIETPWVLFRISYTLYSMMGFILTMIVGLGISWISGGADTEKVSLDLLTPLVRRYHEKRLKKLHVTKVDSSALLLRSRTAESFVEKSVTEGMENYSKDKNGHFIVKEEMIRQLLMSVNHEEISRMNKIQH</sequence>
<gene>
    <name evidence="13" type="ORF">J437_LFUL005309</name>
</gene>
<dbReference type="Gene3D" id="1.20.1730.10">
    <property type="entry name" value="Sodium/glucose cotransporter"/>
    <property type="match status" value="2"/>
</dbReference>
<dbReference type="AlphaFoldDB" id="A0A8K0JXY2"/>
<evidence type="ECO:0000256" key="7">
    <source>
        <dbReference type="ARBA" id="ARBA00023053"/>
    </source>
</evidence>
<keyword evidence="4" id="KW-1003">Cell membrane</keyword>
<keyword evidence="8" id="KW-0406">Ion transport</keyword>